<dbReference type="PROSITE" id="PS01174">
    <property type="entry name" value="LIPASE_GDXG_SER"/>
    <property type="match status" value="1"/>
</dbReference>
<comment type="similarity">
    <text evidence="1">Belongs to the 'GDXG' lipolytic enzyme family.</text>
</comment>
<dbReference type="Proteomes" id="UP000292957">
    <property type="component" value="Unassembled WGS sequence"/>
</dbReference>
<evidence type="ECO:0000313" key="6">
    <source>
        <dbReference type="EMBL" id="TBU31168.1"/>
    </source>
</evidence>
<dbReference type="InterPro" id="IPR050300">
    <property type="entry name" value="GDXG_lipolytic_enzyme"/>
</dbReference>
<dbReference type="SUPFAM" id="SSF53474">
    <property type="entry name" value="alpha/beta-Hydrolases"/>
    <property type="match status" value="1"/>
</dbReference>
<dbReference type="Gene3D" id="3.40.50.1820">
    <property type="entry name" value="alpha/beta hydrolase"/>
    <property type="match status" value="2"/>
</dbReference>
<feature type="compositionally biased region" description="Basic residues" evidence="4">
    <location>
        <begin position="919"/>
        <end position="928"/>
    </location>
</feature>
<dbReference type="GO" id="GO:0016787">
    <property type="term" value="F:hydrolase activity"/>
    <property type="evidence" value="ECO:0007669"/>
    <property type="project" value="UniProtKB-KW"/>
</dbReference>
<feature type="compositionally biased region" description="Polar residues" evidence="4">
    <location>
        <begin position="619"/>
        <end position="639"/>
    </location>
</feature>
<feature type="region of interest" description="Disordered" evidence="4">
    <location>
        <begin position="324"/>
        <end position="398"/>
    </location>
</feature>
<feature type="compositionally biased region" description="Basic and acidic residues" evidence="4">
    <location>
        <begin position="956"/>
        <end position="967"/>
    </location>
</feature>
<protein>
    <submittedName>
        <fullName evidence="6">Alpha/beta-hydrolase</fullName>
    </submittedName>
</protein>
<dbReference type="OrthoDB" id="1662883at2759"/>
<feature type="region of interest" description="Disordered" evidence="4">
    <location>
        <begin position="145"/>
        <end position="172"/>
    </location>
</feature>
<dbReference type="Pfam" id="PF07859">
    <property type="entry name" value="Abhydrolase_3"/>
    <property type="match status" value="1"/>
</dbReference>
<evidence type="ECO:0000259" key="5">
    <source>
        <dbReference type="Pfam" id="PF07859"/>
    </source>
</evidence>
<keyword evidence="2 6" id="KW-0378">Hydrolase</keyword>
<gene>
    <name evidence="6" type="ORF">BD311DRAFT_753395</name>
</gene>
<evidence type="ECO:0000256" key="1">
    <source>
        <dbReference type="ARBA" id="ARBA00010515"/>
    </source>
</evidence>
<proteinExistence type="inferred from homology"/>
<accession>A0A4Q9MV89</accession>
<feature type="domain" description="Alpha/beta hydrolase fold-3" evidence="5">
    <location>
        <begin position="183"/>
        <end position="307"/>
    </location>
</feature>
<feature type="compositionally biased region" description="Low complexity" evidence="4">
    <location>
        <begin position="659"/>
        <end position="669"/>
    </location>
</feature>
<dbReference type="PANTHER" id="PTHR48081:SF5">
    <property type="entry name" value="ALPHA_BETA HYDROLASE FOLD-3 DOMAIN-CONTAINING PROTEIN"/>
    <property type="match status" value="1"/>
</dbReference>
<feature type="region of interest" description="Disordered" evidence="4">
    <location>
        <begin position="914"/>
        <end position="967"/>
    </location>
</feature>
<reference evidence="6" key="1">
    <citation type="submission" date="2019-01" db="EMBL/GenBank/DDBJ databases">
        <title>Draft genome sequences of three monokaryotic isolates of the white-rot basidiomycete fungus Dichomitus squalens.</title>
        <authorList>
            <consortium name="DOE Joint Genome Institute"/>
            <person name="Lopez S.C."/>
            <person name="Andreopoulos B."/>
            <person name="Pangilinan J."/>
            <person name="Lipzen A."/>
            <person name="Riley R."/>
            <person name="Ahrendt S."/>
            <person name="Ng V."/>
            <person name="Barry K."/>
            <person name="Daum C."/>
            <person name="Grigoriev I.V."/>
            <person name="Hilden K.S."/>
            <person name="Makela M.R."/>
            <person name="de Vries R.P."/>
        </authorList>
    </citation>
    <scope>NUCLEOTIDE SEQUENCE [LARGE SCALE GENOMIC DNA]</scope>
    <source>
        <strain evidence="6">OM18370.1</strain>
    </source>
</reference>
<dbReference type="AlphaFoldDB" id="A0A4Q9MV89"/>
<sequence length="994" mass="109646">MVNSLTRNAGLKLGPIILETLVKHYFDRIAKDHESEESTRLRREELLYDEAFMIIKSFMEAATKHTVEELQAFSNTRTPSPPWVHAVRLMVPMSCCDEAATYVIKALGGEEVTKRVVGGTKWWQVRGVKGVDAEWMVAKKDYQEAKKKQKARGTSGPEPPENGDANQEMPPQYQPEMDEMRCVLYAHGGGYYFGSLDQERYSIQRLARKINGRVFAINYRLAPQYPFPCAIQDFIAAYLYLIQPPPGALHTPVSPSSIVFAGDSAGGGLCIAGLQVIRDSGLPMPAGAVLISPWCDLTHSFPSIHLNTATDIIPPYGLSFHKPSTLWPPPPDHVTTRVHQGLRERVREAVRPKDKGKADSDEVKPRVPSSDPSTHPGGLPSRPQTPDYTLDDPSTGRKLHLGAAQSLPTPVAPDSVRSQKVEMTTAKGERLAIDGQVHMYTPNYLLTHPLVSPVVSYLGGLPPLLVSAGDKEVLRDEIIYFAHKAAHPEKYPVKPESKMLYPALEGIEQRYGPTKVHLQVYDDCAHTLPILFAFTTPGKYCFRAMATFIKYVTGMLPKPSTEVPMILGNENRTTLSPESTQMNLLSSASTTHANQEQASLSGPSQLPTARSEPLVADSVASTASSPSLANSVGASQSGPSEAPVAPVAPERRKSKRRAFSASVSRASSFLRRRHATSEVEVPPIPSSTRSPNHGHSSSQSSDVGGPRWQFHRSSADPLQHYAGEADVYDNGLNTMIRERISTRGVIRPLEPESELSAFRLPSELIGEISELAVRRYIDGTIKFGKKFKKATTTIEKARTRNLERARQDTMRNMVQLQAFLQSDKEQEGTGTGEKEKGIVGGQAVQGLVGSGSWQWAWALDMDENPPPSSIVSRRDTEEARRLAKIADHAVLTEDHTMSGNNLWQLIVNFLTTTPDRDQHKHHKRHDHKHEREEKLNTTATSADRPVDVEGTAQAKPGEKAESTSRREKIVSKFAWLAAENRKSQRAAVNGHGEQ</sequence>
<evidence type="ECO:0000256" key="4">
    <source>
        <dbReference type="SAM" id="MobiDB-lite"/>
    </source>
</evidence>
<feature type="active site" evidence="3">
    <location>
        <position position="264"/>
    </location>
</feature>
<feature type="region of interest" description="Disordered" evidence="4">
    <location>
        <begin position="587"/>
        <end position="711"/>
    </location>
</feature>
<feature type="compositionally biased region" description="Basic and acidic residues" evidence="4">
    <location>
        <begin position="341"/>
        <end position="365"/>
    </location>
</feature>
<dbReference type="InterPro" id="IPR029058">
    <property type="entry name" value="AB_hydrolase_fold"/>
</dbReference>
<organism evidence="6">
    <name type="scientific">Dichomitus squalens</name>
    <dbReference type="NCBI Taxonomy" id="114155"/>
    <lineage>
        <taxon>Eukaryota</taxon>
        <taxon>Fungi</taxon>
        <taxon>Dikarya</taxon>
        <taxon>Basidiomycota</taxon>
        <taxon>Agaricomycotina</taxon>
        <taxon>Agaricomycetes</taxon>
        <taxon>Polyporales</taxon>
        <taxon>Polyporaceae</taxon>
        <taxon>Dichomitus</taxon>
    </lineage>
</organism>
<dbReference type="EMBL" id="ML143401">
    <property type="protein sequence ID" value="TBU31168.1"/>
    <property type="molecule type" value="Genomic_DNA"/>
</dbReference>
<evidence type="ECO:0000256" key="2">
    <source>
        <dbReference type="ARBA" id="ARBA00022801"/>
    </source>
</evidence>
<dbReference type="InterPro" id="IPR013094">
    <property type="entry name" value="AB_hydrolase_3"/>
</dbReference>
<dbReference type="InterPro" id="IPR033140">
    <property type="entry name" value="Lipase_GDXG_put_SER_AS"/>
</dbReference>
<feature type="compositionally biased region" description="Polar residues" evidence="4">
    <location>
        <begin position="587"/>
        <end position="608"/>
    </location>
</feature>
<dbReference type="PANTHER" id="PTHR48081">
    <property type="entry name" value="AB HYDROLASE SUPERFAMILY PROTEIN C4A8.06C"/>
    <property type="match status" value="1"/>
</dbReference>
<evidence type="ECO:0000256" key="3">
    <source>
        <dbReference type="PROSITE-ProRule" id="PRU10038"/>
    </source>
</evidence>
<feature type="compositionally biased region" description="Polar residues" evidence="4">
    <location>
        <begin position="686"/>
        <end position="695"/>
    </location>
</feature>
<name>A0A4Q9MV89_9APHY</name>